<keyword evidence="3" id="KW-1185">Reference proteome</keyword>
<evidence type="ECO:0000313" key="2">
    <source>
        <dbReference type="EMBL" id="GJS80814.1"/>
    </source>
</evidence>
<dbReference type="Proteomes" id="UP001151760">
    <property type="component" value="Unassembled WGS sequence"/>
</dbReference>
<reference evidence="2" key="1">
    <citation type="journal article" date="2022" name="Int. J. Mol. Sci.">
        <title>Draft Genome of Tanacetum Coccineum: Genomic Comparison of Closely Related Tanacetum-Family Plants.</title>
        <authorList>
            <person name="Yamashiro T."/>
            <person name="Shiraishi A."/>
            <person name="Nakayama K."/>
            <person name="Satake H."/>
        </authorList>
    </citation>
    <scope>NUCLEOTIDE SEQUENCE</scope>
</reference>
<feature type="region of interest" description="Disordered" evidence="1">
    <location>
        <begin position="72"/>
        <end position="104"/>
    </location>
</feature>
<reference evidence="2" key="2">
    <citation type="submission" date="2022-01" db="EMBL/GenBank/DDBJ databases">
        <authorList>
            <person name="Yamashiro T."/>
            <person name="Shiraishi A."/>
            <person name="Satake H."/>
            <person name="Nakayama K."/>
        </authorList>
    </citation>
    <scope>NUCLEOTIDE SEQUENCE</scope>
</reference>
<protein>
    <submittedName>
        <fullName evidence="2">Uncharacterized protein</fullName>
    </submittedName>
</protein>
<name>A0ABQ4YSI2_9ASTR</name>
<organism evidence="2 3">
    <name type="scientific">Tanacetum coccineum</name>
    <dbReference type="NCBI Taxonomy" id="301880"/>
    <lineage>
        <taxon>Eukaryota</taxon>
        <taxon>Viridiplantae</taxon>
        <taxon>Streptophyta</taxon>
        <taxon>Embryophyta</taxon>
        <taxon>Tracheophyta</taxon>
        <taxon>Spermatophyta</taxon>
        <taxon>Magnoliopsida</taxon>
        <taxon>eudicotyledons</taxon>
        <taxon>Gunneridae</taxon>
        <taxon>Pentapetalae</taxon>
        <taxon>asterids</taxon>
        <taxon>campanulids</taxon>
        <taxon>Asterales</taxon>
        <taxon>Asteraceae</taxon>
        <taxon>Asteroideae</taxon>
        <taxon>Anthemideae</taxon>
        <taxon>Anthemidinae</taxon>
        <taxon>Tanacetum</taxon>
    </lineage>
</organism>
<sequence>MGSLIQGSSQKKYTYRKALYGLQQAPQELFVFCHIRVTYTLCTLTPEPGKSLLGREAEEEISDGAYVSDLIQEDSRGGHADYPADGWDGDDEPSDDDTDDDDAG</sequence>
<feature type="compositionally biased region" description="Acidic residues" evidence="1">
    <location>
        <begin position="87"/>
        <end position="104"/>
    </location>
</feature>
<gene>
    <name evidence="2" type="ORF">Tco_0747355</name>
</gene>
<evidence type="ECO:0000313" key="3">
    <source>
        <dbReference type="Proteomes" id="UP001151760"/>
    </source>
</evidence>
<dbReference type="EMBL" id="BQNB010010700">
    <property type="protein sequence ID" value="GJS80814.1"/>
    <property type="molecule type" value="Genomic_DNA"/>
</dbReference>
<comment type="caution">
    <text evidence="2">The sequence shown here is derived from an EMBL/GenBank/DDBJ whole genome shotgun (WGS) entry which is preliminary data.</text>
</comment>
<accession>A0ABQ4YSI2</accession>
<evidence type="ECO:0000256" key="1">
    <source>
        <dbReference type="SAM" id="MobiDB-lite"/>
    </source>
</evidence>
<proteinExistence type="predicted"/>